<dbReference type="AlphaFoldDB" id="A0AAN8YM22"/>
<dbReference type="SUPFAM" id="SSF53335">
    <property type="entry name" value="S-adenosyl-L-methionine-dependent methyltransferases"/>
    <property type="match status" value="1"/>
</dbReference>
<evidence type="ECO:0000313" key="2">
    <source>
        <dbReference type="EMBL" id="KAK6802288.1"/>
    </source>
</evidence>
<sequence>MSPSYPHPHLIYIREDQGYYDQELRGKRQLVKMPTSFPMNSGDATYSYSNNSQIQGYRYLIFFGSTLMDLVNEGMLDESLVDSFNVLVYFPSIEDMTKVVEKNDFSALRK</sequence>
<dbReference type="InterPro" id="IPR005299">
    <property type="entry name" value="MeTrfase_7"/>
</dbReference>
<name>A0AAN8YM22_SOLBU</name>
<reference evidence="2 3" key="1">
    <citation type="submission" date="2024-02" db="EMBL/GenBank/DDBJ databases">
        <title>de novo genome assembly of Solanum bulbocastanum strain 11H21.</title>
        <authorList>
            <person name="Hosaka A.J."/>
        </authorList>
    </citation>
    <scope>NUCLEOTIDE SEQUENCE [LARGE SCALE GENOMIC DNA]</scope>
    <source>
        <tissue evidence="2">Young leaves</tissue>
    </source>
</reference>
<dbReference type="EMBL" id="JBANQN010000001">
    <property type="protein sequence ID" value="KAK6802288.1"/>
    <property type="molecule type" value="Genomic_DNA"/>
</dbReference>
<protein>
    <submittedName>
        <fullName evidence="2">Uncharacterized protein</fullName>
    </submittedName>
</protein>
<evidence type="ECO:0000256" key="1">
    <source>
        <dbReference type="ARBA" id="ARBA00007967"/>
    </source>
</evidence>
<organism evidence="2 3">
    <name type="scientific">Solanum bulbocastanum</name>
    <name type="common">Wild potato</name>
    <dbReference type="NCBI Taxonomy" id="147425"/>
    <lineage>
        <taxon>Eukaryota</taxon>
        <taxon>Viridiplantae</taxon>
        <taxon>Streptophyta</taxon>
        <taxon>Embryophyta</taxon>
        <taxon>Tracheophyta</taxon>
        <taxon>Spermatophyta</taxon>
        <taxon>Magnoliopsida</taxon>
        <taxon>eudicotyledons</taxon>
        <taxon>Gunneridae</taxon>
        <taxon>Pentapetalae</taxon>
        <taxon>asterids</taxon>
        <taxon>lamiids</taxon>
        <taxon>Solanales</taxon>
        <taxon>Solanaceae</taxon>
        <taxon>Solanoideae</taxon>
        <taxon>Solaneae</taxon>
        <taxon>Solanum</taxon>
    </lineage>
</organism>
<accession>A0AAN8YM22</accession>
<comment type="caution">
    <text evidence="2">The sequence shown here is derived from an EMBL/GenBank/DDBJ whole genome shotgun (WGS) entry which is preliminary data.</text>
</comment>
<dbReference type="Pfam" id="PF03492">
    <property type="entry name" value="Methyltransf_7"/>
    <property type="match status" value="1"/>
</dbReference>
<proteinExistence type="inferred from homology"/>
<comment type="similarity">
    <text evidence="1">Belongs to the methyltransferase superfamily. Type-7 methyltransferase family.</text>
</comment>
<dbReference type="InterPro" id="IPR029063">
    <property type="entry name" value="SAM-dependent_MTases_sf"/>
</dbReference>
<gene>
    <name evidence="2" type="ORF">RDI58_000068</name>
</gene>
<keyword evidence="3" id="KW-1185">Reference proteome</keyword>
<dbReference type="GO" id="GO:0008168">
    <property type="term" value="F:methyltransferase activity"/>
    <property type="evidence" value="ECO:0007669"/>
    <property type="project" value="InterPro"/>
</dbReference>
<evidence type="ECO:0000313" key="3">
    <source>
        <dbReference type="Proteomes" id="UP001371456"/>
    </source>
</evidence>
<dbReference type="Proteomes" id="UP001371456">
    <property type="component" value="Unassembled WGS sequence"/>
</dbReference>